<dbReference type="EMBL" id="JAGKQM010001250">
    <property type="protein sequence ID" value="KAH0852145.1"/>
    <property type="molecule type" value="Genomic_DNA"/>
</dbReference>
<evidence type="ECO:0000313" key="6">
    <source>
        <dbReference type="EMBL" id="KAH0853470.1"/>
    </source>
</evidence>
<dbReference type="Proteomes" id="UP000824890">
    <property type="component" value="Unassembled WGS sequence"/>
</dbReference>
<evidence type="ECO:0000313" key="4">
    <source>
        <dbReference type="EMBL" id="KAH0852145.1"/>
    </source>
</evidence>
<organism evidence="6 7">
    <name type="scientific">Brassica napus</name>
    <name type="common">Rape</name>
    <dbReference type="NCBI Taxonomy" id="3708"/>
    <lineage>
        <taxon>Eukaryota</taxon>
        <taxon>Viridiplantae</taxon>
        <taxon>Streptophyta</taxon>
        <taxon>Embryophyta</taxon>
        <taxon>Tracheophyta</taxon>
        <taxon>Spermatophyta</taxon>
        <taxon>Magnoliopsida</taxon>
        <taxon>eudicotyledons</taxon>
        <taxon>Gunneridae</taxon>
        <taxon>Pentapetalae</taxon>
        <taxon>rosids</taxon>
        <taxon>malvids</taxon>
        <taxon>Brassicales</taxon>
        <taxon>Brassicaceae</taxon>
        <taxon>Brassiceae</taxon>
        <taxon>Brassica</taxon>
    </lineage>
</organism>
<sequence length="64" mass="6481">MTLSEKGLTGTHGSGGGSSTLDKATQCASASAGSAESISRTTSPRWSQTVSQLKIVGRAFPEIP</sequence>
<dbReference type="EMBL" id="JAGKQM010002689">
    <property type="protein sequence ID" value="KAH0849012.1"/>
    <property type="molecule type" value="Genomic_DNA"/>
</dbReference>
<protein>
    <submittedName>
        <fullName evidence="6">Uncharacterized protein</fullName>
    </submittedName>
</protein>
<evidence type="ECO:0000313" key="5">
    <source>
        <dbReference type="EMBL" id="KAH0852759.1"/>
    </source>
</evidence>
<evidence type="ECO:0000313" key="2">
    <source>
        <dbReference type="EMBL" id="KAH0849012.1"/>
    </source>
</evidence>
<feature type="compositionally biased region" description="Low complexity" evidence="1">
    <location>
        <begin position="28"/>
        <end position="39"/>
    </location>
</feature>
<proteinExistence type="predicted"/>
<feature type="compositionally biased region" description="Polar residues" evidence="1">
    <location>
        <begin position="40"/>
        <end position="50"/>
    </location>
</feature>
<reference evidence="6 7" key="1">
    <citation type="submission" date="2021-05" db="EMBL/GenBank/DDBJ databases">
        <title>Genome Assembly of Synthetic Allotetraploid Brassica napus Reveals Homoeologous Exchanges between Subgenomes.</title>
        <authorList>
            <person name="Davis J.T."/>
        </authorList>
    </citation>
    <scope>NUCLEOTIDE SEQUENCE [LARGE SCALE GENOMIC DNA]</scope>
    <source>
        <strain evidence="7">cv. Da-Ae</strain>
        <tissue evidence="6">Seedling</tissue>
    </source>
</reference>
<accession>A0ABQ7XEQ1</accession>
<gene>
    <name evidence="3" type="ORF">HID58_091159</name>
    <name evidence="2" type="ORF">HID58_091593</name>
    <name evidence="6" type="ORF">HID58_093161</name>
    <name evidence="5" type="ORF">HID58_093730</name>
    <name evidence="4" type="ORF">HID58_094180</name>
</gene>
<name>A0ABQ7XEQ1_BRANA</name>
<dbReference type="EMBL" id="JAGKQM010000777">
    <property type="protein sequence ID" value="KAH0853470.1"/>
    <property type="molecule type" value="Genomic_DNA"/>
</dbReference>
<evidence type="ECO:0000313" key="7">
    <source>
        <dbReference type="Proteomes" id="UP000824890"/>
    </source>
</evidence>
<feature type="region of interest" description="Disordered" evidence="1">
    <location>
        <begin position="1"/>
        <end position="50"/>
    </location>
</feature>
<evidence type="ECO:0000256" key="1">
    <source>
        <dbReference type="SAM" id="MobiDB-lite"/>
    </source>
</evidence>
<dbReference type="EMBL" id="JAGKQM010001875">
    <property type="protein sequence ID" value="KAH0850959.1"/>
    <property type="molecule type" value="Genomic_DNA"/>
</dbReference>
<dbReference type="EMBL" id="JAGKQM010000973">
    <property type="protein sequence ID" value="KAH0852759.1"/>
    <property type="molecule type" value="Genomic_DNA"/>
</dbReference>
<keyword evidence="7" id="KW-1185">Reference proteome</keyword>
<comment type="caution">
    <text evidence="6">The sequence shown here is derived from an EMBL/GenBank/DDBJ whole genome shotgun (WGS) entry which is preliminary data.</text>
</comment>
<evidence type="ECO:0000313" key="3">
    <source>
        <dbReference type="EMBL" id="KAH0850959.1"/>
    </source>
</evidence>